<evidence type="ECO:0000313" key="11">
    <source>
        <dbReference type="Proteomes" id="UP000831189"/>
    </source>
</evidence>
<dbReference type="InterPro" id="IPR012340">
    <property type="entry name" value="NA-bd_OB-fold"/>
</dbReference>
<keyword evidence="11" id="KW-1185">Reference proteome</keyword>
<comment type="similarity">
    <text evidence="7">Belongs to the NAD-dependent DNA ligase family. LigB subfamily.</text>
</comment>
<feature type="active site" description="N6-AMP-lysine intermediate" evidence="7">
    <location>
        <position position="123"/>
    </location>
</feature>
<dbReference type="PIRSF" id="PIRSF001604">
    <property type="entry name" value="LigA"/>
    <property type="match status" value="1"/>
</dbReference>
<feature type="signal peptide" evidence="8">
    <location>
        <begin position="1"/>
        <end position="18"/>
    </location>
</feature>
<evidence type="ECO:0000256" key="3">
    <source>
        <dbReference type="ARBA" id="ARBA00022763"/>
    </source>
</evidence>
<evidence type="ECO:0000256" key="4">
    <source>
        <dbReference type="ARBA" id="ARBA00023027"/>
    </source>
</evidence>
<evidence type="ECO:0000256" key="5">
    <source>
        <dbReference type="ARBA" id="ARBA00023204"/>
    </source>
</evidence>
<dbReference type="SUPFAM" id="SSF47781">
    <property type="entry name" value="RuvA domain 2-like"/>
    <property type="match status" value="1"/>
</dbReference>
<dbReference type="InterPro" id="IPR020923">
    <property type="entry name" value="DNA_ligase_B"/>
</dbReference>
<dbReference type="SUPFAM" id="SSF50249">
    <property type="entry name" value="Nucleic acid-binding proteins"/>
    <property type="match status" value="1"/>
</dbReference>
<dbReference type="Gene3D" id="3.30.470.30">
    <property type="entry name" value="DNA ligase/mRNA capping enzyme"/>
    <property type="match status" value="1"/>
</dbReference>
<dbReference type="Proteomes" id="UP000831189">
    <property type="component" value="Chromosome"/>
</dbReference>
<accession>A0ABY4KNM1</accession>
<evidence type="ECO:0000256" key="6">
    <source>
        <dbReference type="ARBA" id="ARBA00034005"/>
    </source>
</evidence>
<reference evidence="10 11" key="1">
    <citation type="submission" date="2022-04" db="EMBL/GenBank/DDBJ databases">
        <title>Pseudomonas knackmussii B09-2.</title>
        <authorList>
            <person name="Deng Y."/>
        </authorList>
    </citation>
    <scope>NUCLEOTIDE SEQUENCE [LARGE SCALE GENOMIC DNA]</scope>
    <source>
        <strain evidence="10 11">B09-2</strain>
    </source>
</reference>
<sequence>MQRLIALWLCFAPSLCLAECPEWPAERALAETRLLQHQLAEWDDAYHRRGVSLVDDEIYDQARQRLQLWQDCFEPTPSRADPLITAAGESAHPVAQTGLSKLADKAAVAAWIAPRSDLWIQPKVDGVAVTLQYRSGKLVRAVSRGNGSRGVDWTDQVRKIPGVPSQLPASTDIILQGELYWRLPEHVQAAAGSAGARSDVAGAMARQALDADTAGHVGLFVWDWPNGPTEMQARLDGLVAMGFQQSAALTLPISTFEQAAHWRQYWFSHPLPFASDGVVLRQGKRPDALRWQAEPPHWAVAWKYPLRTAVARVREVEFNIGRSGKITPVLQLEPVTLDDRRISRVSLGSMARWRQADVQPDDHVAIALAGLTIPRFEGVAWRTKARHEIEAPATEKYHALSCWQASPGCDQQFVARLAWLSGKKALDLPQLGPGTWQQLVEHGAVTGLLDWLALDQAGIQRIPGFGETSATRLIDSFELARTRPFTAWLHALGFPPSGDATLASDWNTLASRTLDEWQAEPGIGKTRALQLRAFFTSPEALQLRAQLHDARVDGF</sequence>
<dbReference type="NCBIfam" id="NF005987">
    <property type="entry name" value="PRK08097.1"/>
    <property type="match status" value="1"/>
</dbReference>
<keyword evidence="5 7" id="KW-0234">DNA repair</keyword>
<dbReference type="PROSITE" id="PS01056">
    <property type="entry name" value="DNA_LIGASE_N2"/>
    <property type="match status" value="1"/>
</dbReference>
<dbReference type="Pfam" id="PF03120">
    <property type="entry name" value="OB_DNA_ligase"/>
    <property type="match status" value="1"/>
</dbReference>
<evidence type="ECO:0000259" key="9">
    <source>
        <dbReference type="SMART" id="SM00532"/>
    </source>
</evidence>
<dbReference type="Gene3D" id="2.40.50.140">
    <property type="entry name" value="Nucleic acid-binding proteins"/>
    <property type="match status" value="1"/>
</dbReference>
<evidence type="ECO:0000256" key="7">
    <source>
        <dbReference type="HAMAP-Rule" id="MF_01587"/>
    </source>
</evidence>
<dbReference type="InterPro" id="IPR033136">
    <property type="entry name" value="DNA_ligase_CS"/>
</dbReference>
<dbReference type="InterPro" id="IPR013840">
    <property type="entry name" value="DNAligase_N"/>
</dbReference>
<feature type="domain" description="NAD-dependent DNA ligase N-terminal" evidence="9">
    <location>
        <begin position="27"/>
        <end position="425"/>
    </location>
</feature>
<dbReference type="PANTHER" id="PTHR47810">
    <property type="entry name" value="DNA LIGASE"/>
    <property type="match status" value="1"/>
</dbReference>
<dbReference type="PANTHER" id="PTHR47810:SF1">
    <property type="entry name" value="DNA LIGASE B"/>
    <property type="match status" value="1"/>
</dbReference>
<dbReference type="SMART" id="SM00532">
    <property type="entry name" value="LIGANc"/>
    <property type="match status" value="1"/>
</dbReference>
<dbReference type="InterPro" id="IPR001679">
    <property type="entry name" value="DNA_ligase"/>
</dbReference>
<keyword evidence="2 7" id="KW-0235">DNA replication</keyword>
<dbReference type="InterPro" id="IPR010994">
    <property type="entry name" value="RuvA_2-like"/>
</dbReference>
<feature type="chain" id="PRO_5046250086" description="DNA ligase B" evidence="8">
    <location>
        <begin position="19"/>
        <end position="555"/>
    </location>
</feature>
<name>A0ABY4KNM1_9PSED</name>
<evidence type="ECO:0000256" key="2">
    <source>
        <dbReference type="ARBA" id="ARBA00022705"/>
    </source>
</evidence>
<dbReference type="SUPFAM" id="SSF56091">
    <property type="entry name" value="DNA ligase/mRNA capping enzyme, catalytic domain"/>
    <property type="match status" value="1"/>
</dbReference>
<evidence type="ECO:0000256" key="8">
    <source>
        <dbReference type="SAM" id="SignalP"/>
    </source>
</evidence>
<dbReference type="Pfam" id="PF01653">
    <property type="entry name" value="DNA_ligase_aden"/>
    <property type="match status" value="1"/>
</dbReference>
<dbReference type="InterPro" id="IPR050326">
    <property type="entry name" value="NAD_dep_DNA_ligaseB"/>
</dbReference>
<comment type="function">
    <text evidence="7">Catalyzes the formation of phosphodiester linkages between 5'-phosphoryl and 3'-hydroxyl groups in double-stranded DNA using NAD as a coenzyme and as the energy source for the reaction.</text>
</comment>
<dbReference type="EMBL" id="CP096208">
    <property type="protein sequence ID" value="UPQ82461.1"/>
    <property type="molecule type" value="Genomic_DNA"/>
</dbReference>
<keyword evidence="1 7" id="KW-0436">Ligase</keyword>
<dbReference type="HAMAP" id="MF_01587">
    <property type="entry name" value="DNA_ligase_B"/>
    <property type="match status" value="1"/>
</dbReference>
<dbReference type="InterPro" id="IPR013839">
    <property type="entry name" value="DNAligase_adenylation"/>
</dbReference>
<keyword evidence="3 7" id="KW-0227">DNA damage</keyword>
<dbReference type="Gene3D" id="1.10.150.20">
    <property type="entry name" value="5' to 3' exonuclease, C-terminal subdomain"/>
    <property type="match status" value="1"/>
</dbReference>
<evidence type="ECO:0000256" key="1">
    <source>
        <dbReference type="ARBA" id="ARBA00022598"/>
    </source>
</evidence>
<evidence type="ECO:0000313" key="10">
    <source>
        <dbReference type="EMBL" id="UPQ82461.1"/>
    </source>
</evidence>
<organism evidence="10 11">
    <name type="scientific">Pseudomonas knackmussii</name>
    <dbReference type="NCBI Taxonomy" id="65741"/>
    <lineage>
        <taxon>Bacteria</taxon>
        <taxon>Pseudomonadati</taxon>
        <taxon>Pseudomonadota</taxon>
        <taxon>Gammaproteobacteria</taxon>
        <taxon>Pseudomonadales</taxon>
        <taxon>Pseudomonadaceae</taxon>
        <taxon>Pseudomonas</taxon>
    </lineage>
</organism>
<dbReference type="InterPro" id="IPR004150">
    <property type="entry name" value="NAD_DNA_ligase_OB"/>
</dbReference>
<keyword evidence="4 7" id="KW-0520">NAD</keyword>
<dbReference type="Pfam" id="PF14520">
    <property type="entry name" value="HHH_5"/>
    <property type="match status" value="1"/>
</dbReference>
<proteinExistence type="inferred from homology"/>
<dbReference type="EC" id="6.5.1.2" evidence="7"/>
<keyword evidence="8" id="KW-0732">Signal</keyword>
<protein>
    <recommendedName>
        <fullName evidence="7">DNA ligase B</fullName>
        <ecNumber evidence="7">6.5.1.2</ecNumber>
    </recommendedName>
    <alternativeName>
        <fullName evidence="7">Polydeoxyribonucleotide synthase [NAD(+)] B</fullName>
    </alternativeName>
</protein>
<comment type="catalytic activity">
    <reaction evidence="6 7">
        <text>NAD(+) + (deoxyribonucleotide)n-3'-hydroxyl + 5'-phospho-(deoxyribonucleotide)m = (deoxyribonucleotide)n+m + AMP + beta-nicotinamide D-nucleotide.</text>
        <dbReference type="EC" id="6.5.1.2"/>
    </reaction>
</comment>
<dbReference type="GO" id="GO:0003911">
    <property type="term" value="F:DNA ligase (NAD+) activity"/>
    <property type="evidence" value="ECO:0007669"/>
    <property type="project" value="UniProtKB-EC"/>
</dbReference>
<gene>
    <name evidence="7 10" type="primary">ligB</name>
    <name evidence="10" type="ORF">M0M42_19030</name>
</gene>